<feature type="compositionally biased region" description="Polar residues" evidence="2">
    <location>
        <begin position="241"/>
        <end position="250"/>
    </location>
</feature>
<dbReference type="Gene3D" id="1.10.8.270">
    <property type="entry name" value="putative rabgap domain of human tbc1 domain family member 14 like domains"/>
    <property type="match status" value="1"/>
</dbReference>
<dbReference type="Proteomes" id="UP000887574">
    <property type="component" value="Unplaced"/>
</dbReference>
<dbReference type="InterPro" id="IPR035969">
    <property type="entry name" value="Rab-GAP_TBC_sf"/>
</dbReference>
<accession>A0A915D3E3</accession>
<dbReference type="InterPro" id="IPR000195">
    <property type="entry name" value="Rab-GAP-TBC_dom"/>
</dbReference>
<keyword evidence="4" id="KW-1185">Reference proteome</keyword>
<evidence type="ECO:0000313" key="5">
    <source>
        <dbReference type="WBParaSite" id="jg15496"/>
    </source>
</evidence>
<dbReference type="AlphaFoldDB" id="A0A915D3E3"/>
<organism evidence="4 5">
    <name type="scientific">Ditylenchus dipsaci</name>
    <dbReference type="NCBI Taxonomy" id="166011"/>
    <lineage>
        <taxon>Eukaryota</taxon>
        <taxon>Metazoa</taxon>
        <taxon>Ecdysozoa</taxon>
        <taxon>Nematoda</taxon>
        <taxon>Chromadorea</taxon>
        <taxon>Rhabditida</taxon>
        <taxon>Tylenchina</taxon>
        <taxon>Tylenchomorpha</taxon>
        <taxon>Sphaerularioidea</taxon>
        <taxon>Anguinidae</taxon>
        <taxon>Anguininae</taxon>
        <taxon>Ditylenchus</taxon>
    </lineage>
</organism>
<feature type="region of interest" description="Disordered" evidence="2">
    <location>
        <begin position="109"/>
        <end position="165"/>
    </location>
</feature>
<evidence type="ECO:0000256" key="1">
    <source>
        <dbReference type="ARBA" id="ARBA00022468"/>
    </source>
</evidence>
<evidence type="ECO:0000256" key="2">
    <source>
        <dbReference type="SAM" id="MobiDB-lite"/>
    </source>
</evidence>
<evidence type="ECO:0000313" key="4">
    <source>
        <dbReference type="Proteomes" id="UP000887574"/>
    </source>
</evidence>
<name>A0A915D3E3_9BILA</name>
<feature type="region of interest" description="Disordered" evidence="2">
    <location>
        <begin position="214"/>
        <end position="268"/>
    </location>
</feature>
<protein>
    <submittedName>
        <fullName evidence="5">Rab-GAP TBC domain-containing protein</fullName>
    </submittedName>
</protein>
<dbReference type="PANTHER" id="PTHR22957:SF547">
    <property type="entry name" value="TBC1 DOMAIN FAMILY MEMBER 16"/>
    <property type="match status" value="1"/>
</dbReference>
<keyword evidence="1" id="KW-0343">GTPase activation</keyword>
<feature type="compositionally biased region" description="Low complexity" evidence="2">
    <location>
        <begin position="145"/>
        <end position="162"/>
    </location>
</feature>
<dbReference type="PROSITE" id="PS50086">
    <property type="entry name" value="TBC_RABGAP"/>
    <property type="match status" value="1"/>
</dbReference>
<dbReference type="Gene3D" id="2.30.29.230">
    <property type="match status" value="1"/>
</dbReference>
<dbReference type="SUPFAM" id="SSF47923">
    <property type="entry name" value="Ypt/Rab-GAP domain of gyp1p"/>
    <property type="match status" value="1"/>
</dbReference>
<evidence type="ECO:0000259" key="3">
    <source>
        <dbReference type="PROSITE" id="PS50086"/>
    </source>
</evidence>
<feature type="compositionally biased region" description="Basic and acidic residues" evidence="2">
    <location>
        <begin position="118"/>
        <end position="135"/>
    </location>
</feature>
<sequence length="629" mass="70177">MNMDSHKATVSATFSELFKKAHGAIANLRGVNSFFLGKNGEIIYSKNNVCVHEATSGQAYPSDPSVEEEDSVVHTPGYLTITCQHDEQFGVTLVLQWLPNTTLEKNPASIRCVSPRSHTRESLTNDKHKIEKSSNESDESEAADENCSSVSTLTNTSTTLQSPYSHASTEICVEMEGEMITLTSDVSTSSLQNDRPQSLGHKLENVGESAGLGIPSINLIPNTPMEHPSGLGTEEDRGLTISESSDTTSGADEASDKEEGVGSSSSKALDMASYRRSCETMISTIPEQFAKEHNLMYNPSDLQSTSEEDTDSGSLAMLSKERVVFQQKPSTNTSLLQSIWAKCGPCECSTPTLSAPAARSPSPLPDRHLLICHPEISRTELDPEDGLYDKVSWELWKSYKNADGSIDDGFTIRKAVYFASMDFSLRKEIWPFLLRVYPWTSTFEQREAIRNDLFLSYQNIKPIESTIVKDVVRTDRRNPFFAGDNNPNLETMKSILLNYAVSYPDVNYIQGMSDLLAPLLSTLRDETDTYWCFAGLMQQTLFCSSPKTESRNIMEINLEYLRELMKLLVPDFYTYLLFLGGDAPDLMFVHRWILLFFRESFQRWMHCIYGKLAGPDTGPLTSTCLCAQL</sequence>
<feature type="domain" description="Rab-GAP TBC" evidence="3">
    <location>
        <begin position="420"/>
        <end position="617"/>
    </location>
</feature>
<reference evidence="5" key="1">
    <citation type="submission" date="2022-11" db="UniProtKB">
        <authorList>
            <consortium name="WormBaseParasite"/>
        </authorList>
    </citation>
    <scope>IDENTIFICATION</scope>
</reference>
<dbReference type="WBParaSite" id="jg15496">
    <property type="protein sequence ID" value="jg15496"/>
    <property type="gene ID" value="jg15496"/>
</dbReference>
<dbReference type="GO" id="GO:0005096">
    <property type="term" value="F:GTPase activator activity"/>
    <property type="evidence" value="ECO:0007669"/>
    <property type="project" value="UniProtKB-KW"/>
</dbReference>
<dbReference type="Pfam" id="PF00566">
    <property type="entry name" value="RabGAP-TBC"/>
    <property type="match status" value="1"/>
</dbReference>
<dbReference type="PANTHER" id="PTHR22957">
    <property type="entry name" value="TBC1 DOMAIN FAMILY MEMBER GTPASE-ACTIVATING PROTEIN"/>
    <property type="match status" value="1"/>
</dbReference>
<proteinExistence type="predicted"/>
<dbReference type="SMART" id="SM00164">
    <property type="entry name" value="TBC"/>
    <property type="match status" value="1"/>
</dbReference>
<dbReference type="GO" id="GO:0005769">
    <property type="term" value="C:early endosome"/>
    <property type="evidence" value="ECO:0007669"/>
    <property type="project" value="TreeGrafter"/>
</dbReference>